<keyword evidence="1" id="KW-0472">Membrane</keyword>
<evidence type="ECO:0000313" key="3">
    <source>
        <dbReference type="Proteomes" id="UP000240978"/>
    </source>
</evidence>
<comment type="caution">
    <text evidence="2">The sequence shown here is derived from an EMBL/GenBank/DDBJ whole genome shotgun (WGS) entry which is preliminary data.</text>
</comment>
<dbReference type="EMBL" id="PYGK01000019">
    <property type="protein sequence ID" value="PSL23029.1"/>
    <property type="molecule type" value="Genomic_DNA"/>
</dbReference>
<dbReference type="AlphaFoldDB" id="A0A2P8FMT3"/>
<proteinExistence type="predicted"/>
<sequence>MLFPLEGLSVPVPLFIVPQVGIPALLINARLFHNILEKGFYLTHYK</sequence>
<keyword evidence="3" id="KW-1185">Reference proteome</keyword>
<gene>
    <name evidence="2" type="ORF">CLV42_11949</name>
</gene>
<name>A0A2P8FMT3_9BACT</name>
<evidence type="ECO:0000256" key="1">
    <source>
        <dbReference type="SAM" id="Phobius"/>
    </source>
</evidence>
<protein>
    <submittedName>
        <fullName evidence="2">Uncharacterized protein</fullName>
    </submittedName>
</protein>
<dbReference type="Proteomes" id="UP000240978">
    <property type="component" value="Unassembled WGS sequence"/>
</dbReference>
<evidence type="ECO:0000313" key="2">
    <source>
        <dbReference type="EMBL" id="PSL23029.1"/>
    </source>
</evidence>
<feature type="transmembrane region" description="Helical" evidence="1">
    <location>
        <begin position="12"/>
        <end position="32"/>
    </location>
</feature>
<accession>A0A2P8FMT3</accession>
<keyword evidence="1" id="KW-1133">Transmembrane helix</keyword>
<keyword evidence="1" id="KW-0812">Transmembrane</keyword>
<organism evidence="2 3">
    <name type="scientific">Chitinophaga ginsengisoli</name>
    <dbReference type="NCBI Taxonomy" id="363837"/>
    <lineage>
        <taxon>Bacteria</taxon>
        <taxon>Pseudomonadati</taxon>
        <taxon>Bacteroidota</taxon>
        <taxon>Chitinophagia</taxon>
        <taxon>Chitinophagales</taxon>
        <taxon>Chitinophagaceae</taxon>
        <taxon>Chitinophaga</taxon>
    </lineage>
</organism>
<reference evidence="2 3" key="1">
    <citation type="submission" date="2018-03" db="EMBL/GenBank/DDBJ databases">
        <title>Genomic Encyclopedia of Archaeal and Bacterial Type Strains, Phase II (KMG-II): from individual species to whole genera.</title>
        <authorList>
            <person name="Goeker M."/>
        </authorList>
    </citation>
    <scope>NUCLEOTIDE SEQUENCE [LARGE SCALE GENOMIC DNA]</scope>
    <source>
        <strain evidence="2 3">DSM 18107</strain>
    </source>
</reference>